<gene>
    <name evidence="6" type="ORF">E6C64_18175</name>
</gene>
<evidence type="ECO:0000256" key="4">
    <source>
        <dbReference type="SAM" id="MobiDB-lite"/>
    </source>
</evidence>
<keyword evidence="1" id="KW-0285">Flavoprotein</keyword>
<dbReference type="AlphaFoldDB" id="A0A4S4FFE9"/>
<evidence type="ECO:0000256" key="1">
    <source>
        <dbReference type="ARBA" id="ARBA00022630"/>
    </source>
</evidence>
<dbReference type="OrthoDB" id="109585at2"/>
<sequence length="549" mass="58281">MGNDVATDETFPKLSPEALARLRSYGVREQTEVGQHLYSVTDSDYEMIVVESGSIDLYRAGNSAAPLRLIAHLCPGDFLGEVSLLTHQRMFLKAAVSEAGAVHRLSRAAFERMMASDTELNEIVLTALVGRRENLLTSAASSIVIVGNDRSRESLALREFVSRFDIPNLWAEPDSELGLREAAEHGLSEADLPFAIVPDEVLPRATPGSLSDALGISFRADPDRDVDLVIVGGGPAGLAASVYGASEGLQTVLLDSLLPGGQAGSSSRIENYLGFPHGLAGAQLTRLATLQALKFGAQLYAPCRVSDVARSGDGILVTLADGQVIRSRAAIIATGAEYRRLPLDGWDDFEGASILFAATEVEARAYAGQPVAIVGGGNSAGQAALFLASRGSAVDLIVRADDLAKGMSAYLVRRVLDHPGIEVHTSAEVTELTGAGDCLSEITVSCGASASRLSCAALFCFIGATPASEWLPGVATDENGFVLTDSRIPAFSIDSEWPAIGRLPLPFETSIPGIFAVGDVRAGSMKRRVGRRRGRERGRIRQRHARLMR</sequence>
<evidence type="ECO:0000256" key="3">
    <source>
        <dbReference type="ARBA" id="ARBA00048132"/>
    </source>
</evidence>
<dbReference type="InterPro" id="IPR018490">
    <property type="entry name" value="cNMP-bd_dom_sf"/>
</dbReference>
<dbReference type="GO" id="GO:0004791">
    <property type="term" value="F:thioredoxin-disulfide reductase (NADPH) activity"/>
    <property type="evidence" value="ECO:0007669"/>
    <property type="project" value="UniProtKB-EC"/>
</dbReference>
<comment type="caution">
    <text evidence="6">The sequence shown here is derived from an EMBL/GenBank/DDBJ whole genome shotgun (WGS) entry which is preliminary data.</text>
</comment>
<evidence type="ECO:0000313" key="6">
    <source>
        <dbReference type="EMBL" id="THG28708.1"/>
    </source>
</evidence>
<dbReference type="InterPro" id="IPR000595">
    <property type="entry name" value="cNMP-bd_dom"/>
</dbReference>
<dbReference type="InterPro" id="IPR050097">
    <property type="entry name" value="Ferredoxin-NADP_redctase_2"/>
</dbReference>
<proteinExistence type="predicted"/>
<evidence type="ECO:0000256" key="2">
    <source>
        <dbReference type="ARBA" id="ARBA00023002"/>
    </source>
</evidence>
<feature type="domain" description="Cyclic nucleotide-binding" evidence="5">
    <location>
        <begin position="10"/>
        <end position="131"/>
    </location>
</feature>
<dbReference type="SUPFAM" id="SSF51905">
    <property type="entry name" value="FAD/NAD(P)-binding domain"/>
    <property type="match status" value="1"/>
</dbReference>
<dbReference type="InterPro" id="IPR036188">
    <property type="entry name" value="FAD/NAD-bd_sf"/>
</dbReference>
<reference evidence="6 7" key="1">
    <citation type="submission" date="2019-04" db="EMBL/GenBank/DDBJ databases">
        <authorList>
            <person name="Jiang L."/>
        </authorList>
    </citation>
    <scope>NUCLEOTIDE SEQUENCE [LARGE SCALE GENOMIC DNA]</scope>
    <source>
        <strain evidence="6 7">YIM 131853</strain>
    </source>
</reference>
<comment type="catalytic activity">
    <reaction evidence="3">
        <text>[thioredoxin]-dithiol + NADP(+) = [thioredoxin]-disulfide + NADPH + H(+)</text>
        <dbReference type="Rhea" id="RHEA:20345"/>
        <dbReference type="Rhea" id="RHEA-COMP:10698"/>
        <dbReference type="Rhea" id="RHEA-COMP:10700"/>
        <dbReference type="ChEBI" id="CHEBI:15378"/>
        <dbReference type="ChEBI" id="CHEBI:29950"/>
        <dbReference type="ChEBI" id="CHEBI:50058"/>
        <dbReference type="ChEBI" id="CHEBI:57783"/>
        <dbReference type="ChEBI" id="CHEBI:58349"/>
        <dbReference type="EC" id="1.8.1.9"/>
    </reaction>
</comment>
<dbReference type="Gene3D" id="2.60.120.10">
    <property type="entry name" value="Jelly Rolls"/>
    <property type="match status" value="1"/>
</dbReference>
<accession>A0A4S4FFE9</accession>
<protein>
    <submittedName>
        <fullName evidence="6">Cyclic nucleotide-binding domain-containing protein</fullName>
    </submittedName>
</protein>
<dbReference type="Pfam" id="PF00027">
    <property type="entry name" value="cNMP_binding"/>
    <property type="match status" value="1"/>
</dbReference>
<dbReference type="Pfam" id="PF07992">
    <property type="entry name" value="Pyr_redox_2"/>
    <property type="match status" value="1"/>
</dbReference>
<dbReference type="InterPro" id="IPR014710">
    <property type="entry name" value="RmlC-like_jellyroll"/>
</dbReference>
<dbReference type="PRINTS" id="PR00469">
    <property type="entry name" value="PNDRDTASEII"/>
</dbReference>
<dbReference type="PROSITE" id="PS50042">
    <property type="entry name" value="CNMP_BINDING_3"/>
    <property type="match status" value="1"/>
</dbReference>
<evidence type="ECO:0000313" key="7">
    <source>
        <dbReference type="Proteomes" id="UP000309133"/>
    </source>
</evidence>
<dbReference type="Proteomes" id="UP000309133">
    <property type="component" value="Unassembled WGS sequence"/>
</dbReference>
<dbReference type="EMBL" id="SSSM01000006">
    <property type="protein sequence ID" value="THG28708.1"/>
    <property type="molecule type" value="Genomic_DNA"/>
</dbReference>
<dbReference type="CDD" id="cd00038">
    <property type="entry name" value="CAP_ED"/>
    <property type="match status" value="1"/>
</dbReference>
<organism evidence="6 7">
    <name type="scientific">Naasia lichenicola</name>
    <dbReference type="NCBI Taxonomy" id="2565933"/>
    <lineage>
        <taxon>Bacteria</taxon>
        <taxon>Bacillati</taxon>
        <taxon>Actinomycetota</taxon>
        <taxon>Actinomycetes</taxon>
        <taxon>Micrococcales</taxon>
        <taxon>Microbacteriaceae</taxon>
        <taxon>Naasia</taxon>
    </lineage>
</organism>
<dbReference type="SUPFAM" id="SSF51206">
    <property type="entry name" value="cAMP-binding domain-like"/>
    <property type="match status" value="1"/>
</dbReference>
<dbReference type="RefSeq" id="WP_136429151.1">
    <property type="nucleotide sequence ID" value="NZ_SSSM01000006.1"/>
</dbReference>
<dbReference type="PRINTS" id="PR00368">
    <property type="entry name" value="FADPNR"/>
</dbReference>
<dbReference type="PANTHER" id="PTHR48105">
    <property type="entry name" value="THIOREDOXIN REDUCTASE 1-RELATED-RELATED"/>
    <property type="match status" value="1"/>
</dbReference>
<name>A0A4S4FFE9_9MICO</name>
<keyword evidence="7" id="KW-1185">Reference proteome</keyword>
<dbReference type="Gene3D" id="3.50.50.60">
    <property type="entry name" value="FAD/NAD(P)-binding domain"/>
    <property type="match status" value="2"/>
</dbReference>
<dbReference type="InterPro" id="IPR023753">
    <property type="entry name" value="FAD/NAD-binding_dom"/>
</dbReference>
<keyword evidence="2" id="KW-0560">Oxidoreductase</keyword>
<evidence type="ECO:0000259" key="5">
    <source>
        <dbReference type="PROSITE" id="PS50042"/>
    </source>
</evidence>
<feature type="region of interest" description="Disordered" evidence="4">
    <location>
        <begin position="526"/>
        <end position="549"/>
    </location>
</feature>